<organism evidence="9 10">
    <name type="scientific">Thermanaerothrix solaris</name>
    <dbReference type="NCBI Taxonomy" id="3058434"/>
    <lineage>
        <taxon>Bacteria</taxon>
        <taxon>Bacillati</taxon>
        <taxon>Chloroflexota</taxon>
        <taxon>Anaerolineae</taxon>
        <taxon>Anaerolineales</taxon>
        <taxon>Anaerolineaceae</taxon>
        <taxon>Thermanaerothrix</taxon>
    </lineage>
</organism>
<keyword evidence="3" id="KW-0186">Copper</keyword>
<proteinExistence type="predicted"/>
<dbReference type="EMBL" id="JAUHMF010000001">
    <property type="protein sequence ID" value="MDT8897600.1"/>
    <property type="molecule type" value="Genomic_DNA"/>
</dbReference>
<dbReference type="InterPro" id="IPR002429">
    <property type="entry name" value="CcO_II-like_C"/>
</dbReference>
<gene>
    <name evidence="9" type="ORF">QYE77_04920</name>
</gene>
<reference evidence="9 10" key="1">
    <citation type="submission" date="2023-07" db="EMBL/GenBank/DDBJ databases">
        <title>Novel species of Thermanaerothrix with wide hydrolytic capabilities.</title>
        <authorList>
            <person name="Zayulina K.S."/>
            <person name="Podosokorskaya O.A."/>
            <person name="Elcheninov A.G."/>
        </authorList>
    </citation>
    <scope>NUCLEOTIDE SEQUENCE [LARGE SCALE GENOMIC DNA]</scope>
    <source>
        <strain evidence="9 10">4228-RoL</strain>
    </source>
</reference>
<keyword evidence="10" id="KW-1185">Reference proteome</keyword>
<evidence type="ECO:0000256" key="2">
    <source>
        <dbReference type="ARBA" id="ARBA00022723"/>
    </source>
</evidence>
<keyword evidence="7" id="KW-0812">Transmembrane</keyword>
<dbReference type="InterPro" id="IPR051403">
    <property type="entry name" value="NosZ/Cyto_c_oxidase_sub2"/>
</dbReference>
<evidence type="ECO:0000256" key="4">
    <source>
        <dbReference type="ARBA" id="ARBA00024688"/>
    </source>
</evidence>
<evidence type="ECO:0000313" key="10">
    <source>
        <dbReference type="Proteomes" id="UP001254165"/>
    </source>
</evidence>
<dbReference type="InterPro" id="IPR008972">
    <property type="entry name" value="Cupredoxin"/>
</dbReference>
<dbReference type="Gene3D" id="2.60.40.420">
    <property type="entry name" value="Cupredoxins - blue copper proteins"/>
    <property type="match status" value="1"/>
</dbReference>
<dbReference type="Proteomes" id="UP001254165">
    <property type="component" value="Unassembled WGS sequence"/>
</dbReference>
<accession>A0ABU3NL77</accession>
<comment type="subcellular location">
    <subcellularLocation>
        <location evidence="1">Cell envelope</location>
    </subcellularLocation>
</comment>
<evidence type="ECO:0000256" key="6">
    <source>
        <dbReference type="ARBA" id="ARBA00047816"/>
    </source>
</evidence>
<evidence type="ECO:0000313" key="9">
    <source>
        <dbReference type="EMBL" id="MDT8897600.1"/>
    </source>
</evidence>
<evidence type="ECO:0000256" key="3">
    <source>
        <dbReference type="ARBA" id="ARBA00023008"/>
    </source>
</evidence>
<evidence type="ECO:0000256" key="1">
    <source>
        <dbReference type="ARBA" id="ARBA00004196"/>
    </source>
</evidence>
<dbReference type="SUPFAM" id="SSF49503">
    <property type="entry name" value="Cupredoxins"/>
    <property type="match status" value="1"/>
</dbReference>
<protein>
    <recommendedName>
        <fullName evidence="5">Cytochrome aa3 subunit 2</fullName>
    </recommendedName>
</protein>
<comment type="caution">
    <text evidence="9">The sequence shown here is derived from an EMBL/GenBank/DDBJ whole genome shotgun (WGS) entry which is preliminary data.</text>
</comment>
<dbReference type="PROSITE" id="PS00078">
    <property type="entry name" value="COX2"/>
    <property type="match status" value="1"/>
</dbReference>
<evidence type="ECO:0000256" key="7">
    <source>
        <dbReference type="SAM" id="Phobius"/>
    </source>
</evidence>
<evidence type="ECO:0000259" key="8">
    <source>
        <dbReference type="PROSITE" id="PS50857"/>
    </source>
</evidence>
<feature type="domain" description="Cytochrome oxidase subunit II copper A binding" evidence="8">
    <location>
        <begin position="4"/>
        <end position="143"/>
    </location>
</feature>
<keyword evidence="7" id="KW-1133">Transmembrane helix</keyword>
<name>A0ABU3NL77_9CHLR</name>
<keyword evidence="2" id="KW-0479">Metal-binding</keyword>
<sequence>MKHAKTVVQHLASLQWRTGLIFILAAAIILGTPMPLSSAPISESYIRIEASRYRFTPEQIYISPGERVTIELVATDVKHGLSLDGYSLNLEAEPGQPARATFIATHPGVYRFRCSVACGNLHPFMLGKIQIGANLPLLRGSLLVIIAIVLALFYHPIPQHHNNRALNDLY</sequence>
<comment type="function">
    <text evidence="4">Subunits I and II form the functional core of the enzyme complex. Electrons originating in cytochrome c are transferred via heme a and Cu(A) to the binuclear center formed by heme a3 and Cu(B).</text>
</comment>
<comment type="catalytic activity">
    <reaction evidence="6">
        <text>4 Fe(II)-[cytochrome c] + O2 + 8 H(+)(in) = 4 Fe(III)-[cytochrome c] + 2 H2O + 4 H(+)(out)</text>
        <dbReference type="Rhea" id="RHEA:11436"/>
        <dbReference type="Rhea" id="RHEA-COMP:10350"/>
        <dbReference type="Rhea" id="RHEA-COMP:14399"/>
        <dbReference type="ChEBI" id="CHEBI:15377"/>
        <dbReference type="ChEBI" id="CHEBI:15378"/>
        <dbReference type="ChEBI" id="CHEBI:15379"/>
        <dbReference type="ChEBI" id="CHEBI:29033"/>
        <dbReference type="ChEBI" id="CHEBI:29034"/>
        <dbReference type="EC" id="7.1.1.9"/>
    </reaction>
</comment>
<dbReference type="PANTHER" id="PTHR42838:SF2">
    <property type="entry name" value="NITROUS-OXIDE REDUCTASE"/>
    <property type="match status" value="1"/>
</dbReference>
<evidence type="ECO:0000256" key="5">
    <source>
        <dbReference type="ARBA" id="ARBA00031399"/>
    </source>
</evidence>
<dbReference type="PANTHER" id="PTHR42838">
    <property type="entry name" value="CYTOCHROME C OXIDASE SUBUNIT II"/>
    <property type="match status" value="1"/>
</dbReference>
<dbReference type="InterPro" id="IPR001505">
    <property type="entry name" value="Copper_CuA"/>
</dbReference>
<dbReference type="RefSeq" id="WP_315624263.1">
    <property type="nucleotide sequence ID" value="NZ_JAUHMF010000001.1"/>
</dbReference>
<feature type="transmembrane region" description="Helical" evidence="7">
    <location>
        <begin position="137"/>
        <end position="154"/>
    </location>
</feature>
<dbReference type="Pfam" id="PF00116">
    <property type="entry name" value="COX2"/>
    <property type="match status" value="1"/>
</dbReference>
<keyword evidence="7" id="KW-0472">Membrane</keyword>
<dbReference type="PROSITE" id="PS50857">
    <property type="entry name" value="COX2_CUA"/>
    <property type="match status" value="1"/>
</dbReference>